<evidence type="ECO:0000313" key="8">
    <source>
        <dbReference type="Proteomes" id="UP001589645"/>
    </source>
</evidence>
<comment type="catalytic activity">
    <reaction evidence="1">
        <text>ATP + protein L-histidine = ADP + protein N-phospho-L-histidine.</text>
        <dbReference type="EC" id="2.7.13.3"/>
    </reaction>
</comment>
<dbReference type="SUPFAM" id="SSF55874">
    <property type="entry name" value="ATPase domain of HSP90 chaperone/DNA topoisomerase II/histidine kinase"/>
    <property type="match status" value="1"/>
</dbReference>
<protein>
    <recommendedName>
        <fullName evidence="2">histidine kinase</fullName>
        <ecNumber evidence="2">2.7.13.3</ecNumber>
    </recommendedName>
</protein>
<evidence type="ECO:0000256" key="1">
    <source>
        <dbReference type="ARBA" id="ARBA00000085"/>
    </source>
</evidence>
<dbReference type="EC" id="2.7.13.3" evidence="2"/>
<dbReference type="Gene3D" id="3.30.565.10">
    <property type="entry name" value="Histidine kinase-like ATPase, C-terminal domain"/>
    <property type="match status" value="1"/>
</dbReference>
<feature type="coiled-coil region" evidence="4">
    <location>
        <begin position="371"/>
        <end position="398"/>
    </location>
</feature>
<dbReference type="Gene3D" id="1.10.287.130">
    <property type="match status" value="1"/>
</dbReference>
<reference evidence="7 8" key="1">
    <citation type="submission" date="2024-09" db="EMBL/GenBank/DDBJ databases">
        <authorList>
            <person name="Sun Q."/>
            <person name="Mori K."/>
        </authorList>
    </citation>
    <scope>NUCLEOTIDE SEQUENCE [LARGE SCALE GENOMIC DNA]</scope>
    <source>
        <strain evidence="7 8">CECT 8064</strain>
    </source>
</reference>
<feature type="coiled-coil region" evidence="4">
    <location>
        <begin position="451"/>
        <end position="478"/>
    </location>
</feature>
<evidence type="ECO:0000313" key="7">
    <source>
        <dbReference type="EMBL" id="MFB9134043.1"/>
    </source>
</evidence>
<evidence type="ECO:0000256" key="5">
    <source>
        <dbReference type="SAM" id="Phobius"/>
    </source>
</evidence>
<evidence type="ECO:0000256" key="4">
    <source>
        <dbReference type="SAM" id="Coils"/>
    </source>
</evidence>
<dbReference type="SMART" id="SM00387">
    <property type="entry name" value="HATPase_c"/>
    <property type="match status" value="1"/>
</dbReference>
<dbReference type="GO" id="GO:0005524">
    <property type="term" value="F:ATP binding"/>
    <property type="evidence" value="ECO:0007669"/>
    <property type="project" value="UniProtKB-KW"/>
</dbReference>
<dbReference type="InterPro" id="IPR004358">
    <property type="entry name" value="Sig_transdc_His_kin-like_C"/>
</dbReference>
<dbReference type="EMBL" id="JBHMEP010000001">
    <property type="protein sequence ID" value="MFB9134043.1"/>
    <property type="molecule type" value="Genomic_DNA"/>
</dbReference>
<dbReference type="PANTHER" id="PTHR43065:SF42">
    <property type="entry name" value="TWO-COMPONENT SENSOR PPRA"/>
    <property type="match status" value="1"/>
</dbReference>
<dbReference type="PANTHER" id="PTHR43065">
    <property type="entry name" value="SENSOR HISTIDINE KINASE"/>
    <property type="match status" value="1"/>
</dbReference>
<accession>A0ABV5HIJ4</accession>
<gene>
    <name evidence="7" type="ORF">ACFFUV_03560</name>
</gene>
<dbReference type="CDD" id="cd00082">
    <property type="entry name" value="HisKA"/>
    <property type="match status" value="1"/>
</dbReference>
<dbReference type="InterPro" id="IPR005467">
    <property type="entry name" value="His_kinase_dom"/>
</dbReference>
<keyword evidence="8" id="KW-1185">Reference proteome</keyword>
<keyword evidence="5" id="KW-0472">Membrane</keyword>
<name>A0ABV5HIJ4_9VIBR</name>
<dbReference type="RefSeq" id="WP_390189742.1">
    <property type="nucleotide sequence ID" value="NZ_JBHMEP010000001.1"/>
</dbReference>
<dbReference type="InterPro" id="IPR036890">
    <property type="entry name" value="HATPase_C_sf"/>
</dbReference>
<dbReference type="InterPro" id="IPR003594">
    <property type="entry name" value="HATPase_dom"/>
</dbReference>
<sequence>MNRSQQFEDSIHNPYFSVIGRRIILIMIVLSGIVTLLMTFVQLYWDYDKEFNAVNARHQEIKTVHADTLAASLWAFDLTLLQERLEGLVNLPGIDYIQVTSGRYQFTAGKKVEKGPIISNYALTYHTMQPDTYETIGTIQVESDPHQIYNYLLKQFFITLGMNAFKTLIVCYFVLLVFHHSVNRRVFAIAQYLRKYNPRHPAKTLTLEHNKWIMNEEDELDWLAEESNKITDNVTTLYRTIKFEQERLSDFTHVSSDWLWETDEHNTLTYCSEMMLRSLHLEFNQHPDITSIDLLSQCKTLLNMLKQRQDFAKCEECIVVNDQPNYFIFQAIARFDQDKFLGFRGTAINITDLKLAQLEVESWNQKLELIVAKRTRALEQSMERLQETQEQLVESEKLAALGGLVAGVAHEVNTPLGIAVTATSVIKESTGSLKTAFDNQTLTSTQFSELISRLTQSSDMLENNLNRAAKLIRDFKQTAVDQVSESRSEFAIKQVLDALIASLHPETRKVPVSPELEGDDTLTMNSLPGVLTQILSNLIMNSINHAFTHQQTPQIHVEFSQQDDNIVIHYRDNGEGIEKSLHQRIFEPFYTTKRGKGGSGLGLNLVFNLVKQKLKGDLEFESEPGQGVHFTLILPKSLPQDVNPTP</sequence>
<feature type="transmembrane region" description="Helical" evidence="5">
    <location>
        <begin position="156"/>
        <end position="178"/>
    </location>
</feature>
<dbReference type="SUPFAM" id="SSF47384">
    <property type="entry name" value="Homodimeric domain of signal transducing histidine kinase"/>
    <property type="match status" value="1"/>
</dbReference>
<evidence type="ECO:0000256" key="2">
    <source>
        <dbReference type="ARBA" id="ARBA00012438"/>
    </source>
</evidence>
<dbReference type="Pfam" id="PF02518">
    <property type="entry name" value="HATPase_c"/>
    <property type="match status" value="1"/>
</dbReference>
<evidence type="ECO:0000256" key="3">
    <source>
        <dbReference type="ARBA" id="ARBA00022553"/>
    </source>
</evidence>
<keyword evidence="7" id="KW-0547">Nucleotide-binding</keyword>
<keyword evidence="7" id="KW-0067">ATP-binding</keyword>
<dbReference type="CDD" id="cd00075">
    <property type="entry name" value="HATPase"/>
    <property type="match status" value="1"/>
</dbReference>
<proteinExistence type="predicted"/>
<feature type="domain" description="Histidine kinase" evidence="6">
    <location>
        <begin position="407"/>
        <end position="638"/>
    </location>
</feature>
<dbReference type="PROSITE" id="PS50109">
    <property type="entry name" value="HIS_KIN"/>
    <property type="match status" value="1"/>
</dbReference>
<organism evidence="7 8">
    <name type="scientific">Vibrio olivae</name>
    <dbReference type="NCBI Taxonomy" id="1243002"/>
    <lineage>
        <taxon>Bacteria</taxon>
        <taxon>Pseudomonadati</taxon>
        <taxon>Pseudomonadota</taxon>
        <taxon>Gammaproteobacteria</taxon>
        <taxon>Vibrionales</taxon>
        <taxon>Vibrionaceae</taxon>
        <taxon>Vibrio</taxon>
    </lineage>
</organism>
<dbReference type="InterPro" id="IPR003661">
    <property type="entry name" value="HisK_dim/P_dom"/>
</dbReference>
<dbReference type="Proteomes" id="UP001589645">
    <property type="component" value="Unassembled WGS sequence"/>
</dbReference>
<dbReference type="PRINTS" id="PR00344">
    <property type="entry name" value="BCTRLSENSOR"/>
</dbReference>
<feature type="transmembrane region" description="Helical" evidence="5">
    <location>
        <begin position="23"/>
        <end position="45"/>
    </location>
</feature>
<keyword evidence="5" id="KW-1133">Transmembrane helix</keyword>
<dbReference type="InterPro" id="IPR036097">
    <property type="entry name" value="HisK_dim/P_sf"/>
</dbReference>
<dbReference type="Pfam" id="PF17149">
    <property type="entry name" value="CHASE5"/>
    <property type="match status" value="1"/>
</dbReference>
<keyword evidence="5" id="KW-0812">Transmembrane</keyword>
<keyword evidence="4" id="KW-0175">Coiled coil</keyword>
<keyword evidence="3" id="KW-0597">Phosphoprotein</keyword>
<dbReference type="InterPro" id="IPR033414">
    <property type="entry name" value="Sensor_dom"/>
</dbReference>
<evidence type="ECO:0000259" key="6">
    <source>
        <dbReference type="PROSITE" id="PS50109"/>
    </source>
</evidence>
<comment type="caution">
    <text evidence="7">The sequence shown here is derived from an EMBL/GenBank/DDBJ whole genome shotgun (WGS) entry which is preliminary data.</text>
</comment>